<dbReference type="OMA" id="TCYFCSG"/>
<dbReference type="InterPro" id="IPR011017">
    <property type="entry name" value="TRASH_dom"/>
</dbReference>
<evidence type="ECO:0000256" key="1">
    <source>
        <dbReference type="ARBA" id="ARBA00005647"/>
    </source>
</evidence>
<evidence type="ECO:0000256" key="2">
    <source>
        <dbReference type="ARBA" id="ARBA00022517"/>
    </source>
</evidence>
<gene>
    <name evidence="4" type="primary">RL30</name>
    <name evidence="4" type="ORF">THAPSDRAFT_40509</name>
</gene>
<proteinExistence type="inferred from homology"/>
<dbReference type="Gene3D" id="2.30.170.20">
    <property type="entry name" value="Ribosomal protein L24e"/>
    <property type="match status" value="1"/>
</dbReference>
<dbReference type="Pfam" id="PF01246">
    <property type="entry name" value="Ribosomal_L24e"/>
    <property type="match status" value="1"/>
</dbReference>
<dbReference type="PaxDb" id="35128-Thaps40509"/>
<dbReference type="GO" id="GO:0005840">
    <property type="term" value="C:ribosome"/>
    <property type="evidence" value="ECO:0007669"/>
    <property type="project" value="UniProtKB-KW"/>
</dbReference>
<feature type="domain" description="TRASH" evidence="3">
    <location>
        <begin position="6"/>
        <end position="44"/>
    </location>
</feature>
<dbReference type="GeneID" id="7452224"/>
<dbReference type="STRING" id="35128.B8C0H2"/>
<organism evidence="4 5">
    <name type="scientific">Thalassiosira pseudonana</name>
    <name type="common">Marine diatom</name>
    <name type="synonym">Cyclotella nana</name>
    <dbReference type="NCBI Taxonomy" id="35128"/>
    <lineage>
        <taxon>Eukaryota</taxon>
        <taxon>Sar</taxon>
        <taxon>Stramenopiles</taxon>
        <taxon>Ochrophyta</taxon>
        <taxon>Bacillariophyta</taxon>
        <taxon>Coscinodiscophyceae</taxon>
        <taxon>Thalassiosirophycidae</taxon>
        <taxon>Thalassiosirales</taxon>
        <taxon>Thalassiosiraceae</taxon>
        <taxon>Thalassiosira</taxon>
    </lineage>
</organism>
<dbReference type="HOGENOM" id="CLU_089419_2_2_1"/>
<reference evidence="4 5" key="1">
    <citation type="journal article" date="2004" name="Science">
        <title>The genome of the diatom Thalassiosira pseudonana: ecology, evolution, and metabolism.</title>
        <authorList>
            <person name="Armbrust E.V."/>
            <person name="Berges J.A."/>
            <person name="Bowler C."/>
            <person name="Green B.R."/>
            <person name="Martinez D."/>
            <person name="Putnam N.H."/>
            <person name="Zhou S."/>
            <person name="Allen A.E."/>
            <person name="Apt K.E."/>
            <person name="Bechner M."/>
            <person name="Brzezinski M.A."/>
            <person name="Chaal B.K."/>
            <person name="Chiovitti A."/>
            <person name="Davis A.K."/>
            <person name="Demarest M.S."/>
            <person name="Detter J.C."/>
            <person name="Glavina T."/>
            <person name="Goodstein D."/>
            <person name="Hadi M.Z."/>
            <person name="Hellsten U."/>
            <person name="Hildebrand M."/>
            <person name="Jenkins B.D."/>
            <person name="Jurka J."/>
            <person name="Kapitonov V.V."/>
            <person name="Kroger N."/>
            <person name="Lau W.W."/>
            <person name="Lane T.W."/>
            <person name="Larimer F.W."/>
            <person name="Lippmeier J.C."/>
            <person name="Lucas S."/>
            <person name="Medina M."/>
            <person name="Montsant A."/>
            <person name="Obornik M."/>
            <person name="Parker M.S."/>
            <person name="Palenik B."/>
            <person name="Pazour G.J."/>
            <person name="Richardson P.M."/>
            <person name="Rynearson T.A."/>
            <person name="Saito M.A."/>
            <person name="Schwartz D.C."/>
            <person name="Thamatrakoln K."/>
            <person name="Valentin K."/>
            <person name="Vardi A."/>
            <person name="Wilkerson F.P."/>
            <person name="Rokhsar D.S."/>
        </authorList>
    </citation>
    <scope>NUCLEOTIDE SEQUENCE [LARGE SCALE GENOMIC DNA]</scope>
    <source>
        <strain evidence="4 5">CCMP1335</strain>
    </source>
</reference>
<comment type="similarity">
    <text evidence="1">Belongs to the eukaryotic ribosomal protein eL24 family.</text>
</comment>
<dbReference type="AlphaFoldDB" id="B8C0H2"/>
<dbReference type="InterPro" id="IPR056366">
    <property type="entry name" value="Ribosomal_eL24"/>
</dbReference>
<keyword evidence="4" id="KW-0689">Ribosomal protein</keyword>
<accession>B8C0H2</accession>
<dbReference type="InParanoid" id="B8C0H2"/>
<reference evidence="4 5" key="2">
    <citation type="journal article" date="2008" name="Nature">
        <title>The Phaeodactylum genome reveals the evolutionary history of diatom genomes.</title>
        <authorList>
            <person name="Bowler C."/>
            <person name="Allen A.E."/>
            <person name="Badger J.H."/>
            <person name="Grimwood J."/>
            <person name="Jabbari K."/>
            <person name="Kuo A."/>
            <person name="Maheswari U."/>
            <person name="Martens C."/>
            <person name="Maumus F."/>
            <person name="Otillar R.P."/>
            <person name="Rayko E."/>
            <person name="Salamov A."/>
            <person name="Vandepoele K."/>
            <person name="Beszteri B."/>
            <person name="Gruber A."/>
            <person name="Heijde M."/>
            <person name="Katinka M."/>
            <person name="Mock T."/>
            <person name="Valentin K."/>
            <person name="Verret F."/>
            <person name="Berges J.A."/>
            <person name="Brownlee C."/>
            <person name="Cadoret J.P."/>
            <person name="Chiovitti A."/>
            <person name="Choi C.J."/>
            <person name="Coesel S."/>
            <person name="De Martino A."/>
            <person name="Detter J.C."/>
            <person name="Durkin C."/>
            <person name="Falciatore A."/>
            <person name="Fournet J."/>
            <person name="Haruta M."/>
            <person name="Huysman M.J."/>
            <person name="Jenkins B.D."/>
            <person name="Jiroutova K."/>
            <person name="Jorgensen R.E."/>
            <person name="Joubert Y."/>
            <person name="Kaplan A."/>
            <person name="Kroger N."/>
            <person name="Kroth P.G."/>
            <person name="La Roche J."/>
            <person name="Lindquist E."/>
            <person name="Lommer M."/>
            <person name="Martin-Jezequel V."/>
            <person name="Lopez P.J."/>
            <person name="Lucas S."/>
            <person name="Mangogna M."/>
            <person name="McGinnis K."/>
            <person name="Medlin L.K."/>
            <person name="Montsant A."/>
            <person name="Oudot-Le Secq M.P."/>
            <person name="Napoli C."/>
            <person name="Obornik M."/>
            <person name="Parker M.S."/>
            <person name="Petit J.L."/>
            <person name="Porcel B.M."/>
            <person name="Poulsen N."/>
            <person name="Robison M."/>
            <person name="Rychlewski L."/>
            <person name="Rynearson T.A."/>
            <person name="Schmutz J."/>
            <person name="Shapiro H."/>
            <person name="Siaut M."/>
            <person name="Stanley M."/>
            <person name="Sussman M.R."/>
            <person name="Taylor A.R."/>
            <person name="Vardi A."/>
            <person name="von Dassow P."/>
            <person name="Vyverman W."/>
            <person name="Willis A."/>
            <person name="Wyrwicz L.S."/>
            <person name="Rokhsar D.S."/>
            <person name="Weissenbach J."/>
            <person name="Armbrust E.V."/>
            <person name="Green B.R."/>
            <person name="Van de Peer Y."/>
            <person name="Grigoriev I.V."/>
        </authorList>
    </citation>
    <scope>NUCLEOTIDE SEQUENCE [LARGE SCALE GENOMIC DNA]</scope>
    <source>
        <strain evidence="4 5">CCMP1335</strain>
    </source>
</reference>
<evidence type="ECO:0000313" key="5">
    <source>
        <dbReference type="Proteomes" id="UP000001449"/>
    </source>
</evidence>
<protein>
    <submittedName>
        <fullName evidence="4">RL30, ribosomal protein 30 60S large ribosomal subunit</fullName>
    </submittedName>
</protein>
<dbReference type="PANTHER" id="PTHR10792">
    <property type="entry name" value="60S RIBOSOMAL PROTEIN L24"/>
    <property type="match status" value="1"/>
</dbReference>
<dbReference type="FunCoup" id="B8C0H2">
    <property type="interactions" value="484"/>
</dbReference>
<dbReference type="Proteomes" id="UP000001449">
    <property type="component" value="Chromosome 4"/>
</dbReference>
<evidence type="ECO:0000259" key="3">
    <source>
        <dbReference type="SMART" id="SM00746"/>
    </source>
</evidence>
<dbReference type="GO" id="GO:0042273">
    <property type="term" value="P:ribosomal large subunit biogenesis"/>
    <property type="evidence" value="ECO:0000318"/>
    <property type="project" value="GO_Central"/>
</dbReference>
<dbReference type="GO" id="GO:0005730">
    <property type="term" value="C:nucleolus"/>
    <property type="evidence" value="ECO:0000318"/>
    <property type="project" value="GO_Central"/>
</dbReference>
<dbReference type="InterPro" id="IPR038630">
    <property type="entry name" value="L24e/L24_sf"/>
</dbReference>
<dbReference type="EMBL" id="CM000641">
    <property type="protein sequence ID" value="EED93064.1"/>
    <property type="molecule type" value="Genomic_DNA"/>
</dbReference>
<sequence length="177" mass="20917">MRIEKCYFCSSPCYPGHGIMFVRNDSKTFRFCRSKCHRNFNKKRNPRKVAWTKAYRKTRGKELAVDSTFEFEKRRNRPVKYDRNLMGKTIMAMQRVQSIKERREERFHANRMRDAKPEKVKQARVEIEKHVELLAPAVAKREEVLQNVLDSARARIATRKIKAGENVKARGSGEIEE</sequence>
<dbReference type="RefSeq" id="XP_002289527.1">
    <property type="nucleotide sequence ID" value="XM_002289491.1"/>
</dbReference>
<dbReference type="GO" id="GO:0003735">
    <property type="term" value="F:structural constituent of ribosome"/>
    <property type="evidence" value="ECO:0007669"/>
    <property type="project" value="InterPro"/>
</dbReference>
<dbReference type="FunFam" id="2.30.170.20:FF:000001">
    <property type="entry name" value="probable ribosome biogenesis protein RLP24"/>
    <property type="match status" value="1"/>
</dbReference>
<dbReference type="InterPro" id="IPR000988">
    <property type="entry name" value="Ribosomal_eL24-rel_N"/>
</dbReference>
<dbReference type="SUPFAM" id="SSF57716">
    <property type="entry name" value="Glucocorticoid receptor-like (DNA-binding domain)"/>
    <property type="match status" value="1"/>
</dbReference>
<keyword evidence="4" id="KW-0687">Ribonucleoprotein</keyword>
<dbReference type="SMART" id="SM00746">
    <property type="entry name" value="TRASH"/>
    <property type="match status" value="1"/>
</dbReference>
<dbReference type="KEGG" id="tps:THAPSDRAFT_40509"/>
<keyword evidence="5" id="KW-1185">Reference proteome</keyword>
<evidence type="ECO:0000313" key="4">
    <source>
        <dbReference type="EMBL" id="EED93064.1"/>
    </source>
</evidence>
<dbReference type="PANTHER" id="PTHR10792:SF8">
    <property type="entry name" value="RIBOSOME BIOGENESIS PROTEIN RLP24-RELATED"/>
    <property type="match status" value="1"/>
</dbReference>
<keyword evidence="2" id="KW-0690">Ribosome biogenesis</keyword>
<name>B8C0H2_THAPS</name>
<dbReference type="eggNOG" id="KOG1723">
    <property type="taxonomic scope" value="Eukaryota"/>
</dbReference>
<dbReference type="CDD" id="cd00472">
    <property type="entry name" value="Ribosomal_L24e_L24"/>
    <property type="match status" value="1"/>
</dbReference>